<comment type="caution">
    <text evidence="8">The sequence shown here is derived from an EMBL/GenBank/DDBJ whole genome shotgun (WGS) entry which is preliminary data.</text>
</comment>
<dbReference type="PANTHER" id="PTHR11265">
    <property type="entry name" value="S-ADENOSYL-METHYLTRANSFERASE MRAW"/>
    <property type="match status" value="1"/>
</dbReference>
<keyword evidence="6 7" id="KW-0949">S-adenosyl-L-methionine</keyword>
<comment type="subcellular location">
    <subcellularLocation>
        <location evidence="7">Cytoplasm</location>
    </subcellularLocation>
</comment>
<dbReference type="SUPFAM" id="SSF53335">
    <property type="entry name" value="S-adenosyl-L-methionine-dependent methyltransferases"/>
    <property type="match status" value="1"/>
</dbReference>
<reference evidence="8 9" key="1">
    <citation type="journal article" date="2016" name="Front. Microbiol.">
        <title>Comparative Genomics Analysis of Streptomyces Species Reveals Their Adaptation to the Marine Environment and Their Diversity at the Genomic Level.</title>
        <authorList>
            <person name="Tian X."/>
            <person name="Zhang Z."/>
            <person name="Yang T."/>
            <person name="Chen M."/>
            <person name="Li J."/>
            <person name="Chen F."/>
            <person name="Yang J."/>
            <person name="Li W."/>
            <person name="Zhang B."/>
            <person name="Zhang Z."/>
            <person name="Wu J."/>
            <person name="Zhang C."/>
            <person name="Long L."/>
            <person name="Xiao J."/>
        </authorList>
    </citation>
    <scope>NUCLEOTIDE SEQUENCE [LARGE SCALE GENOMIC DNA]</scope>
    <source>
        <strain evidence="8 9">SCSIO M10379</strain>
    </source>
</reference>
<feature type="binding site" evidence="7">
    <location>
        <position position="117"/>
    </location>
    <ligand>
        <name>S-adenosyl-L-methionine</name>
        <dbReference type="ChEBI" id="CHEBI:59789"/>
    </ligand>
</feature>
<dbReference type="FunFam" id="1.10.150.170:FF:000001">
    <property type="entry name" value="Ribosomal RNA small subunit methyltransferase H"/>
    <property type="match status" value="1"/>
</dbReference>
<keyword evidence="4 7" id="KW-0489">Methyltransferase</keyword>
<evidence type="ECO:0000313" key="9">
    <source>
        <dbReference type="Proteomes" id="UP000175829"/>
    </source>
</evidence>
<comment type="catalytic activity">
    <reaction evidence="7">
        <text>cytidine(1402) in 16S rRNA + S-adenosyl-L-methionine = N(4)-methylcytidine(1402) in 16S rRNA + S-adenosyl-L-homocysteine + H(+)</text>
        <dbReference type="Rhea" id="RHEA:42928"/>
        <dbReference type="Rhea" id="RHEA-COMP:10286"/>
        <dbReference type="Rhea" id="RHEA-COMP:10287"/>
        <dbReference type="ChEBI" id="CHEBI:15378"/>
        <dbReference type="ChEBI" id="CHEBI:57856"/>
        <dbReference type="ChEBI" id="CHEBI:59789"/>
        <dbReference type="ChEBI" id="CHEBI:74506"/>
        <dbReference type="ChEBI" id="CHEBI:82748"/>
        <dbReference type="EC" id="2.1.1.199"/>
    </reaction>
</comment>
<dbReference type="GO" id="GO:0070475">
    <property type="term" value="P:rRNA base methylation"/>
    <property type="evidence" value="ECO:0007669"/>
    <property type="project" value="UniProtKB-UniRule"/>
</dbReference>
<evidence type="ECO:0000256" key="5">
    <source>
        <dbReference type="ARBA" id="ARBA00022679"/>
    </source>
</evidence>
<evidence type="ECO:0000256" key="1">
    <source>
        <dbReference type="ARBA" id="ARBA00010396"/>
    </source>
</evidence>
<feature type="binding site" evidence="7">
    <location>
        <position position="89"/>
    </location>
    <ligand>
        <name>S-adenosyl-L-methionine</name>
        <dbReference type="ChEBI" id="CHEBI:59789"/>
    </ligand>
</feature>
<name>A0A1E7K2R6_9ACTN</name>
<keyword evidence="2 7" id="KW-0963">Cytoplasm</keyword>
<gene>
    <name evidence="7" type="primary">rsmH</name>
    <name evidence="8" type="ORF">AN217_10200</name>
</gene>
<feature type="binding site" evidence="7">
    <location>
        <position position="62"/>
    </location>
    <ligand>
        <name>S-adenosyl-L-methionine</name>
        <dbReference type="ChEBI" id="CHEBI:59789"/>
    </ligand>
</feature>
<comment type="function">
    <text evidence="7">Specifically methylates the N4 position of cytidine in position 1402 (C1402) of 16S rRNA.</text>
</comment>
<comment type="similarity">
    <text evidence="1 7">Belongs to the methyltransferase superfamily. RsmH family.</text>
</comment>
<dbReference type="InterPro" id="IPR002903">
    <property type="entry name" value="RsmH"/>
</dbReference>
<evidence type="ECO:0000313" key="8">
    <source>
        <dbReference type="EMBL" id="OEU98136.1"/>
    </source>
</evidence>
<dbReference type="Proteomes" id="UP000175829">
    <property type="component" value="Unassembled WGS sequence"/>
</dbReference>
<dbReference type="NCBIfam" id="TIGR00006">
    <property type="entry name" value="16S rRNA (cytosine(1402)-N(4))-methyltransferase RsmH"/>
    <property type="match status" value="1"/>
</dbReference>
<dbReference type="EMBL" id="LJGV01000022">
    <property type="protein sequence ID" value="OEU98136.1"/>
    <property type="molecule type" value="Genomic_DNA"/>
</dbReference>
<evidence type="ECO:0000256" key="7">
    <source>
        <dbReference type="HAMAP-Rule" id="MF_01007"/>
    </source>
</evidence>
<protein>
    <recommendedName>
        <fullName evidence="7">Ribosomal RNA small subunit methyltransferase H</fullName>
        <ecNumber evidence="7">2.1.1.199</ecNumber>
    </recommendedName>
    <alternativeName>
        <fullName evidence="7">16S rRNA m(4)C1402 methyltransferase</fullName>
    </alternativeName>
    <alternativeName>
        <fullName evidence="7">rRNA (cytosine-N(4)-)-methyltransferase RsmH</fullName>
    </alternativeName>
</protein>
<proteinExistence type="inferred from homology"/>
<dbReference type="HAMAP" id="MF_01007">
    <property type="entry name" value="16SrRNA_methyltr_H"/>
    <property type="match status" value="1"/>
</dbReference>
<dbReference type="GO" id="GO:0005737">
    <property type="term" value="C:cytoplasm"/>
    <property type="evidence" value="ECO:0007669"/>
    <property type="project" value="UniProtKB-SubCell"/>
</dbReference>
<evidence type="ECO:0000256" key="6">
    <source>
        <dbReference type="ARBA" id="ARBA00022691"/>
    </source>
</evidence>
<dbReference type="Gene3D" id="3.40.50.150">
    <property type="entry name" value="Vaccinia Virus protein VP39"/>
    <property type="match status" value="1"/>
</dbReference>
<dbReference type="EC" id="2.1.1.199" evidence="7"/>
<dbReference type="InterPro" id="IPR029063">
    <property type="entry name" value="SAM-dependent_MTases_sf"/>
</dbReference>
<feature type="binding site" evidence="7">
    <location>
        <position position="110"/>
    </location>
    <ligand>
        <name>S-adenosyl-L-methionine</name>
        <dbReference type="ChEBI" id="CHEBI:59789"/>
    </ligand>
</feature>
<evidence type="ECO:0000256" key="4">
    <source>
        <dbReference type="ARBA" id="ARBA00022603"/>
    </source>
</evidence>
<keyword evidence="3 7" id="KW-0698">rRNA processing</keyword>
<evidence type="ECO:0000256" key="2">
    <source>
        <dbReference type="ARBA" id="ARBA00022490"/>
    </source>
</evidence>
<feature type="binding site" evidence="7">
    <location>
        <begin position="43"/>
        <end position="45"/>
    </location>
    <ligand>
        <name>S-adenosyl-L-methionine</name>
        <dbReference type="ChEBI" id="CHEBI:59789"/>
    </ligand>
</feature>
<dbReference type="AlphaFoldDB" id="A0A1E7K2R6"/>
<evidence type="ECO:0000256" key="3">
    <source>
        <dbReference type="ARBA" id="ARBA00022552"/>
    </source>
</evidence>
<dbReference type="Gene3D" id="1.10.150.170">
    <property type="entry name" value="Putative methyltransferase TM0872, insert domain"/>
    <property type="match status" value="1"/>
</dbReference>
<organism evidence="8 9">
    <name type="scientific">Streptomyces qinglanensis</name>
    <dbReference type="NCBI Taxonomy" id="943816"/>
    <lineage>
        <taxon>Bacteria</taxon>
        <taxon>Bacillati</taxon>
        <taxon>Actinomycetota</taxon>
        <taxon>Actinomycetes</taxon>
        <taxon>Kitasatosporales</taxon>
        <taxon>Streptomycetaceae</taxon>
        <taxon>Streptomyces</taxon>
    </lineage>
</organism>
<dbReference type="PATRIC" id="fig|943816.4.peg.1447"/>
<dbReference type="Pfam" id="PF01795">
    <property type="entry name" value="Methyltransf_5"/>
    <property type="match status" value="1"/>
</dbReference>
<keyword evidence="5 7" id="KW-0808">Transferase</keyword>
<dbReference type="SUPFAM" id="SSF81799">
    <property type="entry name" value="Putative methyltransferase TM0872, insert domain"/>
    <property type="match status" value="1"/>
</dbReference>
<dbReference type="InterPro" id="IPR023397">
    <property type="entry name" value="SAM-dep_MeTrfase_MraW_recog"/>
</dbReference>
<dbReference type="PANTHER" id="PTHR11265:SF0">
    <property type="entry name" value="12S RRNA N4-METHYLCYTIDINE METHYLTRANSFERASE"/>
    <property type="match status" value="1"/>
</dbReference>
<dbReference type="GO" id="GO:0071424">
    <property type="term" value="F:rRNA (cytosine-N4-)-methyltransferase activity"/>
    <property type="evidence" value="ECO:0007669"/>
    <property type="project" value="UniProtKB-UniRule"/>
</dbReference>
<accession>A0A1E7K2R6</accession>
<dbReference type="PIRSF" id="PIRSF004486">
    <property type="entry name" value="MraW"/>
    <property type="match status" value="1"/>
</dbReference>
<sequence>MTTNERPIGERHNPVMLRRTLDLLAPALAEPGATVVDCTLGLGGHSEALLATFPAARLIGLDRDPAALELAGERLAPYADRATLVHAVYDELPQVLSRLEVPRVQGVLFDLGVSSLQLDEADRGFAYSQDAPLDMRMDQTSGPGAAEVLNTYPPGDLVRILRSYGEEKQARRIVEAVVREREKEPFTRSGRLVEVIREALPQAAKRTGGNPAKRTFQALRIEVNGELAVLERALPAALEALAVGGRMVVLAYHSLEDRLAKQLFATGSRNTAPPGLPVVPEQYQPRLRLLTRGAELPTDEEIAENRRAAPARLRAAQRIREAT</sequence>